<name>A0A6J6I171_9ZZZZ</name>
<dbReference type="PANTHER" id="PTHR43685:SF2">
    <property type="entry name" value="GLYCOSYLTRANSFERASE 2-LIKE DOMAIN-CONTAINING PROTEIN"/>
    <property type="match status" value="1"/>
</dbReference>
<dbReference type="InterPro" id="IPR001173">
    <property type="entry name" value="Glyco_trans_2-like"/>
</dbReference>
<reference evidence="3" key="1">
    <citation type="submission" date="2020-05" db="EMBL/GenBank/DDBJ databases">
        <authorList>
            <person name="Chiriac C."/>
            <person name="Salcher M."/>
            <person name="Ghai R."/>
            <person name="Kavagutti S V."/>
        </authorList>
    </citation>
    <scope>NUCLEOTIDE SEQUENCE</scope>
</reference>
<evidence type="ECO:0000313" key="3">
    <source>
        <dbReference type="EMBL" id="CAB4619076.1"/>
    </source>
</evidence>
<dbReference type="EMBL" id="CAEZVE010000050">
    <property type="protein sequence ID" value="CAB4619076.1"/>
    <property type="molecule type" value="Genomic_DNA"/>
</dbReference>
<sequence length="335" mass="35833">MSNTFKSVTVMMPVRNEQAHLVAAVESVLSQNYPGSLEIVLAIGPSIDQTDRVAKELAAKHPNLKLIENPKGLTTSGLNLAIAHSSSDVIIRVDAHSELAEGYILRGLEILQESGSVLVGGVMSAVGKTALQKAVAFGYGSRFGLGGGSYHVGGKAGEAESAYLGIFDAKALKTVGGYDEKIIRGEDWDLAQRLKASGGKVWFSPELVVKYWPRSNIKALAWQFYSTGVWRGELTRRAPGKASIRYLLPPLALLTLAALMSLASLGIIGELELIIPIALYLLVLSFASATAKQLGIFDRLAIFVALPVMHLSWAAGFWVGLIFGARKTVDAGDKK</sequence>
<keyword evidence="1" id="KW-1133">Transmembrane helix</keyword>
<evidence type="ECO:0000259" key="2">
    <source>
        <dbReference type="Pfam" id="PF00535"/>
    </source>
</evidence>
<organism evidence="3">
    <name type="scientific">freshwater metagenome</name>
    <dbReference type="NCBI Taxonomy" id="449393"/>
    <lineage>
        <taxon>unclassified sequences</taxon>
        <taxon>metagenomes</taxon>
        <taxon>ecological metagenomes</taxon>
    </lineage>
</organism>
<gene>
    <name evidence="3" type="ORF">UFOPK1931_00386</name>
</gene>
<dbReference type="Pfam" id="PF00535">
    <property type="entry name" value="Glycos_transf_2"/>
    <property type="match status" value="1"/>
</dbReference>
<dbReference type="SUPFAM" id="SSF53448">
    <property type="entry name" value="Nucleotide-diphospho-sugar transferases"/>
    <property type="match status" value="1"/>
</dbReference>
<dbReference type="PANTHER" id="PTHR43685">
    <property type="entry name" value="GLYCOSYLTRANSFERASE"/>
    <property type="match status" value="1"/>
</dbReference>
<evidence type="ECO:0000256" key="1">
    <source>
        <dbReference type="SAM" id="Phobius"/>
    </source>
</evidence>
<proteinExistence type="predicted"/>
<feature type="domain" description="Glycosyltransferase 2-like" evidence="2">
    <location>
        <begin position="9"/>
        <end position="128"/>
    </location>
</feature>
<feature type="transmembrane region" description="Helical" evidence="1">
    <location>
        <begin position="246"/>
        <end position="267"/>
    </location>
</feature>
<dbReference type="AlphaFoldDB" id="A0A6J6I171"/>
<accession>A0A6J6I171</accession>
<dbReference type="CDD" id="cd02525">
    <property type="entry name" value="Succinoglycan_BP_ExoA"/>
    <property type="match status" value="1"/>
</dbReference>
<dbReference type="Gene3D" id="3.90.550.10">
    <property type="entry name" value="Spore Coat Polysaccharide Biosynthesis Protein SpsA, Chain A"/>
    <property type="match status" value="1"/>
</dbReference>
<dbReference type="InterPro" id="IPR029044">
    <property type="entry name" value="Nucleotide-diphossugar_trans"/>
</dbReference>
<feature type="transmembrane region" description="Helical" evidence="1">
    <location>
        <begin position="273"/>
        <end position="291"/>
    </location>
</feature>
<keyword evidence="1" id="KW-0812">Transmembrane</keyword>
<dbReference type="InterPro" id="IPR050834">
    <property type="entry name" value="Glycosyltransf_2"/>
</dbReference>
<keyword evidence="1" id="KW-0472">Membrane</keyword>
<protein>
    <submittedName>
        <fullName evidence="3">Unannotated protein</fullName>
    </submittedName>
</protein>
<feature type="transmembrane region" description="Helical" evidence="1">
    <location>
        <begin position="300"/>
        <end position="325"/>
    </location>
</feature>